<dbReference type="Gene3D" id="6.10.340.10">
    <property type="match status" value="1"/>
</dbReference>
<comment type="subcellular location">
    <subcellularLocation>
        <location evidence="1">Membrane</location>
    </subcellularLocation>
</comment>
<feature type="domain" description="HAMP" evidence="7">
    <location>
        <begin position="320"/>
        <end position="373"/>
    </location>
</feature>
<dbReference type="PANTHER" id="PTHR34220">
    <property type="entry name" value="SENSOR HISTIDINE KINASE YPDA"/>
    <property type="match status" value="1"/>
</dbReference>
<evidence type="ECO:0000256" key="4">
    <source>
        <dbReference type="ARBA" id="ARBA00022777"/>
    </source>
</evidence>
<dbReference type="GO" id="GO:0000155">
    <property type="term" value="F:phosphorelay sensor kinase activity"/>
    <property type="evidence" value="ECO:0007669"/>
    <property type="project" value="InterPro"/>
</dbReference>
<keyword evidence="6" id="KW-1133">Transmembrane helix</keyword>
<evidence type="ECO:0000256" key="2">
    <source>
        <dbReference type="ARBA" id="ARBA00022553"/>
    </source>
</evidence>
<feature type="transmembrane region" description="Helical" evidence="6">
    <location>
        <begin position="293"/>
        <end position="314"/>
    </location>
</feature>
<dbReference type="InterPro" id="IPR003660">
    <property type="entry name" value="HAMP_dom"/>
</dbReference>
<organism evidence="8 9">
    <name type="scientific">Candidatus Blautia merdavium</name>
    <dbReference type="NCBI Taxonomy" id="2838494"/>
    <lineage>
        <taxon>Bacteria</taxon>
        <taxon>Bacillati</taxon>
        <taxon>Bacillota</taxon>
        <taxon>Clostridia</taxon>
        <taxon>Lachnospirales</taxon>
        <taxon>Lachnospiraceae</taxon>
        <taxon>Blautia</taxon>
    </lineage>
</organism>
<dbReference type="PROSITE" id="PS50885">
    <property type="entry name" value="HAMP"/>
    <property type="match status" value="1"/>
</dbReference>
<gene>
    <name evidence="8" type="ORF">H9753_15300</name>
</gene>
<sequence>MKRTEDIKFREKWEKVWSVEKKIQFVILVIIMGMTVIAISVSAYFFVHAINRQNQQHTTEQLAMMTAECDANLQQYKSVMLSMVMDESVQEYCRTEDSTRANILAGSVYDMLLNMLNIQSNANFAAVVNFEHNRYVYNGNLNLAESNFENIYLDDYKKNSQIQGEDNVVFSFSNNYYRGERYTLTVYFPVYSVTQVGKKYGMLILNLDDNLLLQLQSKRTLPYSKMYLMDKEGNVVSGKSFNETDEESSYSDMLLGDSGHVMKDGKLFYYQKVGDWDYFLVDEIPVDYLYKDWVGIVGILLVSMLVIMLAALTVSRKLIARLYAPMNKVIRKMNDVSQGNLGTRIHDGDMDSDSQKLAYGFNRMMDEIDLLMQQNREEQEQMNQIKLNSLQSQIQPHFLYNTLECIHWQAASEGKGEISTMVKALAQYYRICLSGGDDMIPLERELEHVKNYLIIQNMRYGDIIELEVDIPEKYRQIKLPKITLQPLVENSIYHGIKLKEGRRGKIRIYTETEDDAFCIVVWDNGEGMTLEQIAYLNQQIQIFDKNIGYGINNVNKRIELIFGEGFGLRYYKNPEAGVSVKIRLPEREEE</sequence>
<protein>
    <submittedName>
        <fullName evidence="8">Sensor histidine kinase</fullName>
    </submittedName>
</protein>
<keyword evidence="6" id="KW-0812">Transmembrane</keyword>
<dbReference type="GO" id="GO:0016020">
    <property type="term" value="C:membrane"/>
    <property type="evidence" value="ECO:0007669"/>
    <property type="project" value="UniProtKB-SubCell"/>
</dbReference>
<evidence type="ECO:0000259" key="7">
    <source>
        <dbReference type="PROSITE" id="PS50885"/>
    </source>
</evidence>
<dbReference type="SUPFAM" id="SSF55874">
    <property type="entry name" value="ATPase domain of HSP90 chaperone/DNA topoisomerase II/histidine kinase"/>
    <property type="match status" value="1"/>
</dbReference>
<dbReference type="InterPro" id="IPR036890">
    <property type="entry name" value="HATPase_C_sf"/>
</dbReference>
<dbReference type="EMBL" id="DWVZ01000221">
    <property type="protein sequence ID" value="HJC64958.1"/>
    <property type="molecule type" value="Genomic_DNA"/>
</dbReference>
<dbReference type="Gene3D" id="3.30.565.10">
    <property type="entry name" value="Histidine kinase-like ATPase, C-terminal domain"/>
    <property type="match status" value="1"/>
</dbReference>
<dbReference type="Pfam" id="PF02518">
    <property type="entry name" value="HATPase_c"/>
    <property type="match status" value="1"/>
</dbReference>
<dbReference type="InterPro" id="IPR003594">
    <property type="entry name" value="HATPase_dom"/>
</dbReference>
<evidence type="ECO:0000313" key="8">
    <source>
        <dbReference type="EMBL" id="HJC64958.1"/>
    </source>
</evidence>
<dbReference type="PANTHER" id="PTHR34220:SF7">
    <property type="entry name" value="SENSOR HISTIDINE KINASE YPDA"/>
    <property type="match status" value="1"/>
</dbReference>
<evidence type="ECO:0000313" key="9">
    <source>
        <dbReference type="Proteomes" id="UP000823886"/>
    </source>
</evidence>
<evidence type="ECO:0000256" key="3">
    <source>
        <dbReference type="ARBA" id="ARBA00022679"/>
    </source>
</evidence>
<dbReference type="Pfam" id="PF06580">
    <property type="entry name" value="His_kinase"/>
    <property type="match status" value="1"/>
</dbReference>
<keyword evidence="4 8" id="KW-0418">Kinase</keyword>
<keyword evidence="5" id="KW-0175">Coiled coil</keyword>
<name>A0A9D2PR99_9FIRM</name>
<evidence type="ECO:0000256" key="5">
    <source>
        <dbReference type="SAM" id="Coils"/>
    </source>
</evidence>
<keyword evidence="6" id="KW-0472">Membrane</keyword>
<dbReference type="InterPro" id="IPR050640">
    <property type="entry name" value="Bact_2-comp_sensor_kinase"/>
</dbReference>
<evidence type="ECO:0000256" key="1">
    <source>
        <dbReference type="ARBA" id="ARBA00004370"/>
    </source>
</evidence>
<feature type="coiled-coil region" evidence="5">
    <location>
        <begin position="361"/>
        <end position="388"/>
    </location>
</feature>
<reference evidence="8" key="2">
    <citation type="submission" date="2021-04" db="EMBL/GenBank/DDBJ databases">
        <authorList>
            <person name="Gilroy R."/>
        </authorList>
    </citation>
    <scope>NUCLEOTIDE SEQUENCE</scope>
    <source>
        <strain evidence="8">ChiBcec2-3848</strain>
    </source>
</reference>
<accession>A0A9D2PR99</accession>
<keyword evidence="2" id="KW-0597">Phosphoprotein</keyword>
<dbReference type="Proteomes" id="UP000823886">
    <property type="component" value="Unassembled WGS sequence"/>
</dbReference>
<dbReference type="InterPro" id="IPR010559">
    <property type="entry name" value="Sig_transdc_His_kin_internal"/>
</dbReference>
<proteinExistence type="predicted"/>
<feature type="transmembrane region" description="Helical" evidence="6">
    <location>
        <begin position="25"/>
        <end position="47"/>
    </location>
</feature>
<dbReference type="AlphaFoldDB" id="A0A9D2PR99"/>
<reference evidence="8" key="1">
    <citation type="journal article" date="2021" name="PeerJ">
        <title>Extensive microbial diversity within the chicken gut microbiome revealed by metagenomics and culture.</title>
        <authorList>
            <person name="Gilroy R."/>
            <person name="Ravi A."/>
            <person name="Getino M."/>
            <person name="Pursley I."/>
            <person name="Horton D.L."/>
            <person name="Alikhan N.F."/>
            <person name="Baker D."/>
            <person name="Gharbi K."/>
            <person name="Hall N."/>
            <person name="Watson M."/>
            <person name="Adriaenssens E.M."/>
            <person name="Foster-Nyarko E."/>
            <person name="Jarju S."/>
            <person name="Secka A."/>
            <person name="Antonio M."/>
            <person name="Oren A."/>
            <person name="Chaudhuri R.R."/>
            <person name="La Ragione R."/>
            <person name="Hildebrand F."/>
            <person name="Pallen M.J."/>
        </authorList>
    </citation>
    <scope>NUCLEOTIDE SEQUENCE</scope>
    <source>
        <strain evidence="8">ChiBcec2-3848</strain>
    </source>
</reference>
<evidence type="ECO:0000256" key="6">
    <source>
        <dbReference type="SAM" id="Phobius"/>
    </source>
</evidence>
<comment type="caution">
    <text evidence="8">The sequence shown here is derived from an EMBL/GenBank/DDBJ whole genome shotgun (WGS) entry which is preliminary data.</text>
</comment>
<keyword evidence="3" id="KW-0808">Transferase</keyword>